<comment type="caution">
    <text evidence="2">The sequence shown here is derived from an EMBL/GenBank/DDBJ whole genome shotgun (WGS) entry which is preliminary data.</text>
</comment>
<feature type="region of interest" description="Disordered" evidence="1">
    <location>
        <begin position="51"/>
        <end position="82"/>
    </location>
</feature>
<sequence length="82" mass="8877">MFNNLVQNETTGLSALSPIIEAVPVIAAPWFVLESYASDKQIVPTHIKQVRTSAPKDMKAAKEERAAGTGAAAKQKRRKDGK</sequence>
<gene>
    <name evidence="2" type="ORF">IW261DRAFT_833054</name>
</gene>
<evidence type="ECO:0000313" key="2">
    <source>
        <dbReference type="EMBL" id="KAK0471684.1"/>
    </source>
</evidence>
<feature type="compositionally biased region" description="Basic and acidic residues" evidence="1">
    <location>
        <begin position="54"/>
        <end position="66"/>
    </location>
</feature>
<dbReference type="EMBL" id="JAUEPR010000048">
    <property type="protein sequence ID" value="KAK0471684.1"/>
    <property type="molecule type" value="Genomic_DNA"/>
</dbReference>
<proteinExistence type="predicted"/>
<keyword evidence="3" id="KW-1185">Reference proteome</keyword>
<evidence type="ECO:0000256" key="1">
    <source>
        <dbReference type="SAM" id="MobiDB-lite"/>
    </source>
</evidence>
<dbReference type="AlphaFoldDB" id="A0AA39NTP8"/>
<organism evidence="2 3">
    <name type="scientific">Armillaria novae-zelandiae</name>
    <dbReference type="NCBI Taxonomy" id="153914"/>
    <lineage>
        <taxon>Eukaryota</taxon>
        <taxon>Fungi</taxon>
        <taxon>Dikarya</taxon>
        <taxon>Basidiomycota</taxon>
        <taxon>Agaricomycotina</taxon>
        <taxon>Agaricomycetes</taxon>
        <taxon>Agaricomycetidae</taxon>
        <taxon>Agaricales</taxon>
        <taxon>Marasmiineae</taxon>
        <taxon>Physalacriaceae</taxon>
        <taxon>Armillaria</taxon>
    </lineage>
</organism>
<reference evidence="2" key="1">
    <citation type="submission" date="2023-06" db="EMBL/GenBank/DDBJ databases">
        <authorList>
            <consortium name="Lawrence Berkeley National Laboratory"/>
            <person name="Ahrendt S."/>
            <person name="Sahu N."/>
            <person name="Indic B."/>
            <person name="Wong-Bajracharya J."/>
            <person name="Merenyi Z."/>
            <person name="Ke H.-M."/>
            <person name="Monk M."/>
            <person name="Kocsube S."/>
            <person name="Drula E."/>
            <person name="Lipzen A."/>
            <person name="Balint B."/>
            <person name="Henrissat B."/>
            <person name="Andreopoulos B."/>
            <person name="Martin F.M."/>
            <person name="Harder C.B."/>
            <person name="Rigling D."/>
            <person name="Ford K.L."/>
            <person name="Foster G.D."/>
            <person name="Pangilinan J."/>
            <person name="Papanicolaou A."/>
            <person name="Barry K."/>
            <person name="LaButti K."/>
            <person name="Viragh M."/>
            <person name="Koriabine M."/>
            <person name="Yan M."/>
            <person name="Riley R."/>
            <person name="Champramary S."/>
            <person name="Plett K.L."/>
            <person name="Tsai I.J."/>
            <person name="Slot J."/>
            <person name="Sipos G."/>
            <person name="Plett J."/>
            <person name="Nagy L.G."/>
            <person name="Grigoriev I.V."/>
        </authorList>
    </citation>
    <scope>NUCLEOTIDE SEQUENCE</scope>
    <source>
        <strain evidence="2">ICMP 16352</strain>
    </source>
</reference>
<dbReference type="Proteomes" id="UP001175227">
    <property type="component" value="Unassembled WGS sequence"/>
</dbReference>
<name>A0AA39NTP8_9AGAR</name>
<evidence type="ECO:0000313" key="3">
    <source>
        <dbReference type="Proteomes" id="UP001175227"/>
    </source>
</evidence>
<protein>
    <submittedName>
        <fullName evidence="2">Uncharacterized protein</fullName>
    </submittedName>
</protein>
<accession>A0AA39NTP8</accession>